<evidence type="ECO:0000313" key="2">
    <source>
        <dbReference type="Proteomes" id="UP000179807"/>
    </source>
</evidence>
<sequence length="385" mass="43802">MRENDKTFQKKTPHPIKKSDFFHKSGVFEIITMIPGQRNWSLPERFRCGLFPSSNVLPLQCESSCRISVKVHCQYYNGDLEVDITDSPDTIYSIIAASSPLMNQNEMTHKNDNQVSSLYTNYSNSDRSSGIVKSGISIINYSTTINPDNSNMSYNNNVFQNHHYPLKKDISKMKFVANGRILSPALSLGFQGIRNGDVLYIIPSDLDKESNDSLSTLLEVKKRERHIQRLRDRFNAQWASKFRDPDAVFEQIKGASDPTTAHESARLADVYRIRVEENSSAYRKVCRRFLKMKDANKVSQSSLMCDTFSSSLPNNMYTNFLNNNINNKSNIGFTNINRNCFNQLNDENLPTVIPSRLSRPSSTPLPNVFMGVSLTSSEQNNYLLL</sequence>
<proteinExistence type="predicted"/>
<reference evidence="1" key="1">
    <citation type="submission" date="2016-10" db="EMBL/GenBank/DDBJ databases">
        <authorList>
            <person name="Benchimol M."/>
            <person name="Almeida L.G."/>
            <person name="Vasconcelos A.T."/>
            <person name="Perreira-Neves A."/>
            <person name="Rosa I.A."/>
            <person name="Tasca T."/>
            <person name="Bogo M.R."/>
            <person name="de Souza W."/>
        </authorList>
    </citation>
    <scope>NUCLEOTIDE SEQUENCE [LARGE SCALE GENOMIC DNA]</scope>
    <source>
        <strain evidence="1">K</strain>
    </source>
</reference>
<name>A0A1J4KDF7_9EUKA</name>
<gene>
    <name evidence="1" type="ORF">TRFO_21968</name>
</gene>
<accession>A0A1J4KDF7</accession>
<keyword evidence="2" id="KW-1185">Reference proteome</keyword>
<evidence type="ECO:0000313" key="1">
    <source>
        <dbReference type="EMBL" id="OHT09227.1"/>
    </source>
</evidence>
<dbReference type="RefSeq" id="XP_068362363.1">
    <property type="nucleotide sequence ID" value="XM_068502293.1"/>
</dbReference>
<dbReference type="AlphaFoldDB" id="A0A1J4KDF7"/>
<dbReference type="VEuPathDB" id="TrichDB:TRFO_21968"/>
<organism evidence="1 2">
    <name type="scientific">Tritrichomonas foetus</name>
    <dbReference type="NCBI Taxonomy" id="1144522"/>
    <lineage>
        <taxon>Eukaryota</taxon>
        <taxon>Metamonada</taxon>
        <taxon>Parabasalia</taxon>
        <taxon>Tritrichomonadida</taxon>
        <taxon>Tritrichomonadidae</taxon>
        <taxon>Tritrichomonas</taxon>
    </lineage>
</organism>
<dbReference type="Proteomes" id="UP000179807">
    <property type="component" value="Unassembled WGS sequence"/>
</dbReference>
<dbReference type="GeneID" id="94836997"/>
<comment type="caution">
    <text evidence="1">The sequence shown here is derived from an EMBL/GenBank/DDBJ whole genome shotgun (WGS) entry which is preliminary data.</text>
</comment>
<dbReference type="EMBL" id="MLAK01000645">
    <property type="protein sequence ID" value="OHT09227.1"/>
    <property type="molecule type" value="Genomic_DNA"/>
</dbReference>
<protein>
    <submittedName>
        <fullName evidence="1">Uncharacterized protein</fullName>
    </submittedName>
</protein>